<keyword evidence="13" id="KW-1185">Reference proteome</keyword>
<evidence type="ECO:0000259" key="11">
    <source>
        <dbReference type="PROSITE" id="PS52048"/>
    </source>
</evidence>
<dbReference type="Proteomes" id="UP000217790">
    <property type="component" value="Unassembled WGS sequence"/>
</dbReference>
<dbReference type="GO" id="GO:0004843">
    <property type="term" value="F:cysteine-type deubiquitinase activity"/>
    <property type="evidence" value="ECO:0007669"/>
    <property type="project" value="UniProtKB-UniRule"/>
</dbReference>
<dbReference type="Pfam" id="PF01088">
    <property type="entry name" value="Peptidase_C12"/>
    <property type="match status" value="1"/>
</dbReference>
<evidence type="ECO:0000256" key="2">
    <source>
        <dbReference type="ARBA" id="ARBA00009326"/>
    </source>
</evidence>
<protein>
    <recommendedName>
        <fullName evidence="3 8">ubiquitinyl hydrolase 1</fullName>
        <ecNumber evidence="3 8">3.4.19.12</ecNumber>
    </recommendedName>
</protein>
<feature type="site" description="Important for enzyme activity" evidence="8">
    <location>
        <position position="215"/>
    </location>
</feature>
<evidence type="ECO:0000313" key="12">
    <source>
        <dbReference type="EMBL" id="PBK83197.1"/>
    </source>
</evidence>
<name>A0A2H3D2F9_ARMGA</name>
<dbReference type="GO" id="GO:0005737">
    <property type="term" value="C:cytoplasm"/>
    <property type="evidence" value="ECO:0007669"/>
    <property type="project" value="TreeGrafter"/>
</dbReference>
<comment type="catalytic activity">
    <reaction evidence="1 8">
        <text>Thiol-dependent hydrolysis of ester, thioester, amide, peptide and isopeptide bonds formed by the C-terminal Gly of ubiquitin (a 76-residue protein attached to proteins as an intracellular targeting signal).</text>
        <dbReference type="EC" id="3.4.19.12"/>
    </reaction>
</comment>
<dbReference type="OMA" id="YIQYEIQ"/>
<evidence type="ECO:0000256" key="4">
    <source>
        <dbReference type="ARBA" id="ARBA00022670"/>
    </source>
</evidence>
<keyword evidence="7 8" id="KW-0788">Thiol protease</keyword>
<keyword evidence="10" id="KW-0812">Transmembrane</keyword>
<dbReference type="SUPFAM" id="SSF54001">
    <property type="entry name" value="Cysteine proteinases"/>
    <property type="match status" value="1"/>
</dbReference>
<dbReference type="PROSITE" id="PS52048">
    <property type="entry name" value="UCH_DOMAIN"/>
    <property type="match status" value="1"/>
</dbReference>
<dbReference type="AlphaFoldDB" id="A0A2H3D2F9"/>
<keyword evidence="10" id="KW-1133">Transmembrane helix</keyword>
<evidence type="ECO:0000256" key="8">
    <source>
        <dbReference type="PROSITE-ProRule" id="PRU01393"/>
    </source>
</evidence>
<keyword evidence="6 8" id="KW-0378">Hydrolase</keyword>
<dbReference type="GO" id="GO:0016579">
    <property type="term" value="P:protein deubiquitination"/>
    <property type="evidence" value="ECO:0007669"/>
    <property type="project" value="TreeGrafter"/>
</dbReference>
<proteinExistence type="inferred from homology"/>
<keyword evidence="5 8" id="KW-0833">Ubl conjugation pathway</keyword>
<dbReference type="PANTHER" id="PTHR10589">
    <property type="entry name" value="UBIQUITIN CARBOXYL-TERMINAL HYDROLASE"/>
    <property type="match status" value="1"/>
</dbReference>
<feature type="active site" description="Proton donor" evidence="8">
    <location>
        <position position="200"/>
    </location>
</feature>
<feature type="domain" description="UCH catalytic" evidence="11">
    <location>
        <begin position="17"/>
        <end position="274"/>
    </location>
</feature>
<evidence type="ECO:0000256" key="10">
    <source>
        <dbReference type="SAM" id="Phobius"/>
    </source>
</evidence>
<evidence type="ECO:0000256" key="5">
    <source>
        <dbReference type="ARBA" id="ARBA00022786"/>
    </source>
</evidence>
<comment type="similarity">
    <text evidence="2 8">Belongs to the peptidase C12 family.</text>
</comment>
<feature type="active site" description="Nucleophile" evidence="8">
    <location>
        <position position="97"/>
    </location>
</feature>
<keyword evidence="4 8" id="KW-0645">Protease</keyword>
<gene>
    <name evidence="12" type="ORF">ARMGADRAFT_1089535</name>
</gene>
<evidence type="ECO:0000256" key="1">
    <source>
        <dbReference type="ARBA" id="ARBA00000707"/>
    </source>
</evidence>
<dbReference type="Gene3D" id="3.40.532.10">
    <property type="entry name" value="Peptidase C12, ubiquitin carboxyl-terminal hydrolase"/>
    <property type="match status" value="1"/>
</dbReference>
<dbReference type="GO" id="GO:0006511">
    <property type="term" value="P:ubiquitin-dependent protein catabolic process"/>
    <property type="evidence" value="ECO:0007669"/>
    <property type="project" value="UniProtKB-UniRule"/>
</dbReference>
<evidence type="ECO:0000256" key="3">
    <source>
        <dbReference type="ARBA" id="ARBA00012759"/>
    </source>
</evidence>
<reference evidence="13" key="1">
    <citation type="journal article" date="2017" name="Nat. Ecol. Evol.">
        <title>Genome expansion and lineage-specific genetic innovations in the forest pathogenic fungi Armillaria.</title>
        <authorList>
            <person name="Sipos G."/>
            <person name="Prasanna A.N."/>
            <person name="Walter M.C."/>
            <person name="O'Connor E."/>
            <person name="Balint B."/>
            <person name="Krizsan K."/>
            <person name="Kiss B."/>
            <person name="Hess J."/>
            <person name="Varga T."/>
            <person name="Slot J."/>
            <person name="Riley R."/>
            <person name="Boka B."/>
            <person name="Rigling D."/>
            <person name="Barry K."/>
            <person name="Lee J."/>
            <person name="Mihaltcheva S."/>
            <person name="LaButti K."/>
            <person name="Lipzen A."/>
            <person name="Waldron R."/>
            <person name="Moloney N.M."/>
            <person name="Sperisen C."/>
            <person name="Kredics L."/>
            <person name="Vagvoelgyi C."/>
            <person name="Patrignani A."/>
            <person name="Fitzpatrick D."/>
            <person name="Nagy I."/>
            <person name="Doyle S."/>
            <person name="Anderson J.B."/>
            <person name="Grigoriev I.V."/>
            <person name="Gueldener U."/>
            <person name="Muensterkoetter M."/>
            <person name="Nagy L.G."/>
        </authorList>
    </citation>
    <scope>NUCLEOTIDE SEQUENCE [LARGE SCALE GENOMIC DNA]</scope>
    <source>
        <strain evidence="13">Ar21-2</strain>
    </source>
</reference>
<dbReference type="InterPro" id="IPR036959">
    <property type="entry name" value="Peptidase_C12_UCH_sf"/>
</dbReference>
<dbReference type="PANTHER" id="PTHR10589:SF16">
    <property type="entry name" value="UBIQUITIN CARBOXYL-TERMINAL HYDROLASE ISOZYME L5"/>
    <property type="match status" value="1"/>
</dbReference>
<evidence type="ECO:0000313" key="13">
    <source>
        <dbReference type="Proteomes" id="UP000217790"/>
    </source>
</evidence>
<evidence type="ECO:0000256" key="9">
    <source>
        <dbReference type="SAM" id="MobiDB-lite"/>
    </source>
</evidence>
<evidence type="ECO:0000256" key="7">
    <source>
        <dbReference type="ARBA" id="ARBA00022807"/>
    </source>
</evidence>
<dbReference type="EMBL" id="KZ293708">
    <property type="protein sequence ID" value="PBK83197.1"/>
    <property type="molecule type" value="Genomic_DNA"/>
</dbReference>
<organism evidence="12 13">
    <name type="scientific">Armillaria gallica</name>
    <name type="common">Bulbous honey fungus</name>
    <name type="synonym">Armillaria bulbosa</name>
    <dbReference type="NCBI Taxonomy" id="47427"/>
    <lineage>
        <taxon>Eukaryota</taxon>
        <taxon>Fungi</taxon>
        <taxon>Dikarya</taxon>
        <taxon>Basidiomycota</taxon>
        <taxon>Agaricomycotina</taxon>
        <taxon>Agaricomycetes</taxon>
        <taxon>Agaricomycetidae</taxon>
        <taxon>Agaricales</taxon>
        <taxon>Marasmiineae</taxon>
        <taxon>Physalacriaceae</taxon>
        <taxon>Armillaria</taxon>
    </lineage>
</organism>
<feature type="region of interest" description="Disordered" evidence="9">
    <location>
        <begin position="163"/>
        <end position="196"/>
    </location>
</feature>
<feature type="transmembrane region" description="Helical" evidence="10">
    <location>
        <begin position="15"/>
        <end position="34"/>
    </location>
</feature>
<dbReference type="InterPro" id="IPR038765">
    <property type="entry name" value="Papain-like_cys_pep_sf"/>
</dbReference>
<dbReference type="InterPro" id="IPR001578">
    <property type="entry name" value="Peptidase_C12_UCH"/>
</dbReference>
<sequence>MASTSNVRPRQALDLHPYSLLILMYAGVFTSLTLKLGVKHLDIVEVYDIEPWAVDHLHPYGLVFCFRWRKDTHRPTDFKDPAAEHVWFVNQLSDDACASQAILYVLFNCSDVDIGKELSEFKEYTREMSPKIKGLTISNSSTILNTHNSLAQYVPLNHLHPQPSSTLQKRRMKQDLNPPPNKRAKTKKPPPEEGDKETYHFISYVPAYGKVWELDRLKSGPLEVTSLLAIVDDAYEKASDEWEYWKSEQWQLKRRLDEGWEEVADPSLLSATKL</sequence>
<dbReference type="InParanoid" id="A0A2H3D2F9"/>
<accession>A0A2H3D2F9</accession>
<feature type="site" description="Transition state stabilizer" evidence="8">
    <location>
        <position position="91"/>
    </location>
</feature>
<dbReference type="EC" id="3.4.19.12" evidence="3 8"/>
<dbReference type="OrthoDB" id="1924260at2759"/>
<evidence type="ECO:0000256" key="6">
    <source>
        <dbReference type="ARBA" id="ARBA00022801"/>
    </source>
</evidence>
<keyword evidence="10" id="KW-0472">Membrane</keyword>
<dbReference type="STRING" id="47427.A0A2H3D2F9"/>